<dbReference type="EMBL" id="CP040749">
    <property type="protein sequence ID" value="QCX37092.1"/>
    <property type="molecule type" value="Genomic_DNA"/>
</dbReference>
<dbReference type="AlphaFoldDB" id="A0A5B7TRB0"/>
<reference evidence="6 7" key="1">
    <citation type="submission" date="2019-05" db="EMBL/GenBank/DDBJ databases">
        <title>Algicella ahnfeltiae gen. nov., sp. nov., a novel marine bacterium of the family Flavobacteriaceae isolated from a red alga.</title>
        <authorList>
            <person name="Nedashkovskaya O.I."/>
            <person name="Kukhlevskiy A.D."/>
            <person name="Kim S.-G."/>
            <person name="Zhukova N.V."/>
            <person name="Mikhailov V.V."/>
        </authorList>
    </citation>
    <scope>NUCLEOTIDE SEQUENCE [LARGE SCALE GENOMIC DNA]</scope>
    <source>
        <strain evidence="6 7">10Alg115</strain>
    </source>
</reference>
<protein>
    <submittedName>
        <fullName evidence="6">CvpA family protein</fullName>
    </submittedName>
</protein>
<feature type="transmembrane region" description="Helical" evidence="5">
    <location>
        <begin position="63"/>
        <end position="82"/>
    </location>
</feature>
<evidence type="ECO:0000313" key="7">
    <source>
        <dbReference type="Proteomes" id="UP000306229"/>
    </source>
</evidence>
<dbReference type="GO" id="GO:0016020">
    <property type="term" value="C:membrane"/>
    <property type="evidence" value="ECO:0007669"/>
    <property type="project" value="UniProtKB-SubCell"/>
</dbReference>
<dbReference type="InterPro" id="IPR003825">
    <property type="entry name" value="Colicin-V_CvpA"/>
</dbReference>
<name>A0A5B7TRB0_9FLAO</name>
<dbReference type="Proteomes" id="UP000306229">
    <property type="component" value="Chromosome"/>
</dbReference>
<dbReference type="GO" id="GO:0009403">
    <property type="term" value="P:toxin biosynthetic process"/>
    <property type="evidence" value="ECO:0007669"/>
    <property type="project" value="InterPro"/>
</dbReference>
<dbReference type="PANTHER" id="PTHR37306">
    <property type="entry name" value="COLICIN V PRODUCTION PROTEIN"/>
    <property type="match status" value="1"/>
</dbReference>
<dbReference type="OrthoDB" id="9799585at2"/>
<evidence type="ECO:0000256" key="3">
    <source>
        <dbReference type="ARBA" id="ARBA00022989"/>
    </source>
</evidence>
<keyword evidence="3 5" id="KW-1133">Transmembrane helix</keyword>
<evidence type="ECO:0000256" key="4">
    <source>
        <dbReference type="ARBA" id="ARBA00023136"/>
    </source>
</evidence>
<keyword evidence="7" id="KW-1185">Reference proteome</keyword>
<evidence type="ECO:0000256" key="1">
    <source>
        <dbReference type="ARBA" id="ARBA00004141"/>
    </source>
</evidence>
<proteinExistence type="predicted"/>
<evidence type="ECO:0000256" key="5">
    <source>
        <dbReference type="SAM" id="Phobius"/>
    </source>
</evidence>
<sequence length="169" mass="18436">MNTLDIILAALLLFGLVRGFMKGFFVEVAGLAALALGLYGAIHFSHFASSYIERSVEWNDKHIQIAAFAVTFLVIIILISLAGKLLTKIADVAALGLFNKMIGGLFGAAKIGLILSVVLVVFSKLNRTIPFLTEEQIEESELYEPVKGIVPLIFPNIVQEDEEANEDEV</sequence>
<dbReference type="RefSeq" id="WP_138948049.1">
    <property type="nucleotide sequence ID" value="NZ_CP040749.1"/>
</dbReference>
<dbReference type="Pfam" id="PF02674">
    <property type="entry name" value="Colicin_V"/>
    <property type="match status" value="1"/>
</dbReference>
<evidence type="ECO:0000256" key="2">
    <source>
        <dbReference type="ARBA" id="ARBA00022692"/>
    </source>
</evidence>
<comment type="subcellular location">
    <subcellularLocation>
        <location evidence="1">Membrane</location>
        <topology evidence="1">Multi-pass membrane protein</topology>
    </subcellularLocation>
</comment>
<dbReference type="KEGG" id="fbe:FF125_01055"/>
<feature type="transmembrane region" description="Helical" evidence="5">
    <location>
        <begin position="102"/>
        <end position="122"/>
    </location>
</feature>
<keyword evidence="4 5" id="KW-0472">Membrane</keyword>
<gene>
    <name evidence="6" type="ORF">FF125_01055</name>
</gene>
<feature type="transmembrane region" description="Helical" evidence="5">
    <location>
        <begin position="29"/>
        <end position="51"/>
    </location>
</feature>
<dbReference type="PANTHER" id="PTHR37306:SF1">
    <property type="entry name" value="COLICIN V PRODUCTION PROTEIN"/>
    <property type="match status" value="1"/>
</dbReference>
<keyword evidence="2 5" id="KW-0812">Transmembrane</keyword>
<accession>A0A5B7TRB0</accession>
<organism evidence="6 7">
    <name type="scientific">Aureibaculum algae</name>
    <dbReference type="NCBI Taxonomy" id="2584122"/>
    <lineage>
        <taxon>Bacteria</taxon>
        <taxon>Pseudomonadati</taxon>
        <taxon>Bacteroidota</taxon>
        <taxon>Flavobacteriia</taxon>
        <taxon>Flavobacteriales</taxon>
        <taxon>Flavobacteriaceae</taxon>
        <taxon>Aureibaculum</taxon>
    </lineage>
</organism>
<evidence type="ECO:0000313" key="6">
    <source>
        <dbReference type="EMBL" id="QCX37092.1"/>
    </source>
</evidence>